<dbReference type="GO" id="GO:0003700">
    <property type="term" value="F:DNA-binding transcription factor activity"/>
    <property type="evidence" value="ECO:0007669"/>
    <property type="project" value="InterPro"/>
</dbReference>
<evidence type="ECO:0000313" key="5">
    <source>
        <dbReference type="Proteomes" id="UP000195981"/>
    </source>
</evidence>
<dbReference type="InterPro" id="IPR036388">
    <property type="entry name" value="WH-like_DNA-bd_sf"/>
</dbReference>
<accession>A0A1X6WW99</accession>
<dbReference type="InterPro" id="IPR051534">
    <property type="entry name" value="CBASS_pafABC_assoc_protein"/>
</dbReference>
<evidence type="ECO:0000259" key="3">
    <source>
        <dbReference type="PROSITE" id="PS51000"/>
    </source>
</evidence>
<name>A0A1X6WW99_9MICO</name>
<dbReference type="PANTHER" id="PTHR34580">
    <property type="match status" value="1"/>
</dbReference>
<dbReference type="InterPro" id="IPR028349">
    <property type="entry name" value="PafC-like"/>
</dbReference>
<dbReference type="InterPro" id="IPR036390">
    <property type="entry name" value="WH_DNA-bd_sf"/>
</dbReference>
<reference evidence="4 5" key="1">
    <citation type="submission" date="2017-02" db="EMBL/GenBank/DDBJ databases">
        <authorList>
            <person name="Peterson S.W."/>
        </authorList>
    </citation>
    <scope>NUCLEOTIDE SEQUENCE [LARGE SCALE GENOMIC DNA]</scope>
    <source>
        <strain evidence="4 5">CIP104813</strain>
    </source>
</reference>
<dbReference type="RefSeq" id="WP_087102960.1">
    <property type="nucleotide sequence ID" value="NZ_FWFG01000037.1"/>
</dbReference>
<keyword evidence="2" id="KW-0804">Transcription</keyword>
<dbReference type="Proteomes" id="UP000195981">
    <property type="component" value="Unassembled WGS sequence"/>
</dbReference>
<dbReference type="PIRSF" id="PIRSF016838">
    <property type="entry name" value="PafC"/>
    <property type="match status" value="1"/>
</dbReference>
<feature type="domain" description="HTH deoR-type" evidence="3">
    <location>
        <begin position="5"/>
        <end position="63"/>
    </location>
</feature>
<dbReference type="PROSITE" id="PS51000">
    <property type="entry name" value="HTH_DEOR_2"/>
    <property type="match status" value="1"/>
</dbReference>
<dbReference type="InterPro" id="IPR026881">
    <property type="entry name" value="WYL_dom"/>
</dbReference>
<dbReference type="Gene3D" id="1.10.10.10">
    <property type="entry name" value="Winged helix-like DNA-binding domain superfamily/Winged helix DNA-binding domain"/>
    <property type="match status" value="1"/>
</dbReference>
<proteinExistence type="predicted"/>
<dbReference type="Pfam" id="PF08279">
    <property type="entry name" value="HTH_11"/>
    <property type="match status" value="1"/>
</dbReference>
<dbReference type="SUPFAM" id="SSF46785">
    <property type="entry name" value="Winged helix' DNA-binding domain"/>
    <property type="match status" value="1"/>
</dbReference>
<evidence type="ECO:0000313" key="4">
    <source>
        <dbReference type="EMBL" id="SLM89810.1"/>
    </source>
</evidence>
<gene>
    <name evidence="4" type="ORF">FM110_04200</name>
</gene>
<dbReference type="Pfam" id="PF13280">
    <property type="entry name" value="WYL"/>
    <property type="match status" value="1"/>
</dbReference>
<protein>
    <submittedName>
        <fullName evidence="4">Transcriptional regulator, DeoR family</fullName>
    </submittedName>
</protein>
<dbReference type="AlphaFoldDB" id="A0A1X6WW99"/>
<dbReference type="OrthoDB" id="8555652at2"/>
<dbReference type="InterPro" id="IPR013196">
    <property type="entry name" value="HTH_11"/>
</dbReference>
<evidence type="ECO:0000256" key="2">
    <source>
        <dbReference type="ARBA" id="ARBA00023163"/>
    </source>
</evidence>
<dbReference type="InterPro" id="IPR001034">
    <property type="entry name" value="DeoR_HTH"/>
</dbReference>
<keyword evidence="1" id="KW-0805">Transcription regulation</keyword>
<sequence length="361" mass="38974">MTADVTSRALRLLALLQSRTLWSGEELAEHLDVTIRSVRRDIDRLRALGYPVLASSGHGGGYRLGPGRTLPPLLLGPEEAVAVAVGLQLAAASPIDGLQDGAVRALSILDPVLPPAARAEARAIGDTLGVLTSRSGTVAGPVLLVLARAVRDGVQVRLDYRRADGERSSRRLEPYRVLAVDGRWYLFAWDLDREDWRTFRLDRILEARPSTFRFAPRETPDVDEHVRASITGARAPRPMTVRLRASAEEVAARIPASVGTVERGEPIRAPLADLSDRPDGAGAVTERAEGAETCVLRISGGDPAWTVMHLARLGHRVLAVDPPELATEIARQAAWFDDARAALAEPTPTSSVTLRPTRGPI</sequence>
<evidence type="ECO:0000256" key="1">
    <source>
        <dbReference type="ARBA" id="ARBA00023015"/>
    </source>
</evidence>
<keyword evidence="5" id="KW-1185">Reference proteome</keyword>
<dbReference type="PROSITE" id="PS52050">
    <property type="entry name" value="WYL"/>
    <property type="match status" value="1"/>
</dbReference>
<organism evidence="4 5">
    <name type="scientific">Brachybacterium nesterenkovii</name>
    <dbReference type="NCBI Taxonomy" id="47847"/>
    <lineage>
        <taxon>Bacteria</taxon>
        <taxon>Bacillati</taxon>
        <taxon>Actinomycetota</taxon>
        <taxon>Actinomycetes</taxon>
        <taxon>Micrococcales</taxon>
        <taxon>Dermabacteraceae</taxon>
        <taxon>Brachybacterium</taxon>
    </lineage>
</organism>
<dbReference type="Pfam" id="PF25583">
    <property type="entry name" value="WCX"/>
    <property type="match status" value="1"/>
</dbReference>
<dbReference type="PANTHER" id="PTHR34580:SF3">
    <property type="entry name" value="PROTEIN PAFB"/>
    <property type="match status" value="1"/>
</dbReference>
<dbReference type="InterPro" id="IPR057727">
    <property type="entry name" value="WCX_dom"/>
</dbReference>
<dbReference type="EMBL" id="FWFG01000037">
    <property type="protein sequence ID" value="SLM89810.1"/>
    <property type="molecule type" value="Genomic_DNA"/>
</dbReference>